<feature type="short sequence motif" description="'HIGH' region" evidence="9">
    <location>
        <begin position="51"/>
        <end position="61"/>
    </location>
</feature>
<dbReference type="PANTHER" id="PTHR43740:SF2">
    <property type="entry name" value="LEUCINE--TRNA LIGASE, MITOCHONDRIAL"/>
    <property type="match status" value="1"/>
</dbReference>
<dbReference type="Gene3D" id="3.40.50.620">
    <property type="entry name" value="HUPs"/>
    <property type="match status" value="2"/>
</dbReference>
<dbReference type="SUPFAM" id="SSF52374">
    <property type="entry name" value="Nucleotidylyl transferase"/>
    <property type="match status" value="1"/>
</dbReference>
<comment type="similarity">
    <text evidence="1 9 10">Belongs to the class-I aminoacyl-tRNA synthetase family.</text>
</comment>
<evidence type="ECO:0000256" key="2">
    <source>
        <dbReference type="ARBA" id="ARBA00022490"/>
    </source>
</evidence>
<comment type="catalytic activity">
    <reaction evidence="8 9">
        <text>tRNA(Leu) + L-leucine + ATP = L-leucyl-tRNA(Leu) + AMP + diphosphate</text>
        <dbReference type="Rhea" id="RHEA:11688"/>
        <dbReference type="Rhea" id="RHEA-COMP:9613"/>
        <dbReference type="Rhea" id="RHEA-COMP:9622"/>
        <dbReference type="ChEBI" id="CHEBI:30616"/>
        <dbReference type="ChEBI" id="CHEBI:33019"/>
        <dbReference type="ChEBI" id="CHEBI:57427"/>
        <dbReference type="ChEBI" id="CHEBI:78442"/>
        <dbReference type="ChEBI" id="CHEBI:78494"/>
        <dbReference type="ChEBI" id="CHEBI:456215"/>
        <dbReference type="EC" id="6.1.1.4"/>
    </reaction>
</comment>
<evidence type="ECO:0000313" key="16">
    <source>
        <dbReference type="Proteomes" id="UP000245124"/>
    </source>
</evidence>
<feature type="domain" description="Aminoacyl-tRNA synthetase class Ia" evidence="11">
    <location>
        <begin position="446"/>
        <end position="602"/>
    </location>
</feature>
<dbReference type="PROSITE" id="PS00178">
    <property type="entry name" value="AA_TRNA_LIGASE_I"/>
    <property type="match status" value="1"/>
</dbReference>
<dbReference type="RefSeq" id="WP_109009104.1">
    <property type="nucleotide sequence ID" value="NZ_BDUD01000001.1"/>
</dbReference>
<dbReference type="AlphaFoldDB" id="A0A2R5FTW9"/>
<dbReference type="InterPro" id="IPR014729">
    <property type="entry name" value="Rossmann-like_a/b/a_fold"/>
</dbReference>
<keyword evidence="5 9" id="KW-0067">ATP-binding</keyword>
<dbReference type="GO" id="GO:0004823">
    <property type="term" value="F:leucine-tRNA ligase activity"/>
    <property type="evidence" value="ECO:0007669"/>
    <property type="project" value="UniProtKB-UniRule"/>
</dbReference>
<dbReference type="NCBIfam" id="TIGR00396">
    <property type="entry name" value="leuS_bact"/>
    <property type="match status" value="1"/>
</dbReference>
<dbReference type="Gene3D" id="1.10.730.10">
    <property type="entry name" value="Isoleucyl-tRNA Synthetase, Domain 1"/>
    <property type="match status" value="1"/>
</dbReference>
<evidence type="ECO:0000259" key="14">
    <source>
        <dbReference type="Pfam" id="PF13603"/>
    </source>
</evidence>
<evidence type="ECO:0000259" key="11">
    <source>
        <dbReference type="Pfam" id="PF00133"/>
    </source>
</evidence>
<comment type="subcellular location">
    <subcellularLocation>
        <location evidence="9">Cytoplasm</location>
    </subcellularLocation>
</comment>
<proteinExistence type="inferred from homology"/>
<gene>
    <name evidence="9" type="primary">leuS</name>
    <name evidence="15" type="ORF">NIES4072_29380</name>
</gene>
<dbReference type="CDD" id="cd07958">
    <property type="entry name" value="Anticodon_Ia_Leu_BEm"/>
    <property type="match status" value="1"/>
</dbReference>
<dbReference type="EMBL" id="BDUD01000001">
    <property type="protein sequence ID" value="GBG19271.1"/>
    <property type="molecule type" value="Genomic_DNA"/>
</dbReference>
<keyword evidence="6 9" id="KW-0648">Protein biosynthesis</keyword>
<keyword evidence="3 9" id="KW-0436">Ligase</keyword>
<evidence type="ECO:0000259" key="12">
    <source>
        <dbReference type="Pfam" id="PF08264"/>
    </source>
</evidence>
<dbReference type="InterPro" id="IPR015413">
    <property type="entry name" value="Methionyl/Leucyl_tRNA_Synth"/>
</dbReference>
<feature type="domain" description="Methionyl/Leucyl tRNA synthetase" evidence="13">
    <location>
        <begin position="49"/>
        <end position="181"/>
    </location>
</feature>
<evidence type="ECO:0000256" key="7">
    <source>
        <dbReference type="ARBA" id="ARBA00023146"/>
    </source>
</evidence>
<evidence type="ECO:0000259" key="13">
    <source>
        <dbReference type="Pfam" id="PF09334"/>
    </source>
</evidence>
<evidence type="ECO:0000256" key="3">
    <source>
        <dbReference type="ARBA" id="ARBA00022598"/>
    </source>
</evidence>
<dbReference type="SUPFAM" id="SSF50677">
    <property type="entry name" value="ValRS/IleRS/LeuRS editing domain"/>
    <property type="match status" value="1"/>
</dbReference>
<dbReference type="Pfam" id="PF08264">
    <property type="entry name" value="Anticodon_1"/>
    <property type="match status" value="1"/>
</dbReference>
<dbReference type="SUPFAM" id="SSF47323">
    <property type="entry name" value="Anticodon-binding domain of a subclass of class I aminoacyl-tRNA synthetases"/>
    <property type="match status" value="1"/>
</dbReference>
<dbReference type="Pfam" id="PF00133">
    <property type="entry name" value="tRNA-synt_1"/>
    <property type="match status" value="2"/>
</dbReference>
<dbReference type="CDD" id="cd00812">
    <property type="entry name" value="LeuRS_core"/>
    <property type="match status" value="1"/>
</dbReference>
<dbReference type="InterPro" id="IPR001412">
    <property type="entry name" value="aa-tRNA-synth_I_CS"/>
</dbReference>
<dbReference type="GO" id="GO:0006429">
    <property type="term" value="P:leucyl-tRNA aminoacylation"/>
    <property type="evidence" value="ECO:0007669"/>
    <property type="project" value="UniProtKB-UniRule"/>
</dbReference>
<evidence type="ECO:0000256" key="4">
    <source>
        <dbReference type="ARBA" id="ARBA00022741"/>
    </source>
</evidence>
<evidence type="ECO:0000256" key="5">
    <source>
        <dbReference type="ARBA" id="ARBA00022840"/>
    </source>
</evidence>
<dbReference type="Proteomes" id="UP000245124">
    <property type="component" value="Unassembled WGS sequence"/>
</dbReference>
<dbReference type="InterPro" id="IPR002302">
    <property type="entry name" value="Leu-tRNA-ligase"/>
</dbReference>
<dbReference type="PANTHER" id="PTHR43740">
    <property type="entry name" value="LEUCYL-TRNA SYNTHETASE"/>
    <property type="match status" value="1"/>
</dbReference>
<dbReference type="FunFam" id="3.40.50.620:FF:000003">
    <property type="entry name" value="Leucine--tRNA ligase"/>
    <property type="match status" value="1"/>
</dbReference>
<reference evidence="15 16" key="1">
    <citation type="submission" date="2017-06" db="EMBL/GenBank/DDBJ databases">
        <title>Genome sequencing of cyanobaciteial culture collection at National Institute for Environmental Studies (NIES).</title>
        <authorList>
            <person name="Hirose Y."/>
            <person name="Shimura Y."/>
            <person name="Fujisawa T."/>
            <person name="Nakamura Y."/>
            <person name="Kawachi M."/>
        </authorList>
    </citation>
    <scope>NUCLEOTIDE SEQUENCE [LARGE SCALE GENOMIC DNA]</scope>
    <source>
        <strain evidence="15 16">NIES-4072</strain>
    </source>
</reference>
<dbReference type="InterPro" id="IPR025709">
    <property type="entry name" value="Leu_tRNA-synth_edit"/>
</dbReference>
<keyword evidence="16" id="KW-1185">Reference proteome</keyword>
<dbReference type="GO" id="GO:0005829">
    <property type="term" value="C:cytosol"/>
    <property type="evidence" value="ECO:0007669"/>
    <property type="project" value="TreeGrafter"/>
</dbReference>
<name>A0A2R5FTW9_NOSCO</name>
<dbReference type="PRINTS" id="PR00985">
    <property type="entry name" value="TRNASYNTHLEU"/>
</dbReference>
<feature type="binding site" evidence="9">
    <location>
        <position position="646"/>
    </location>
    <ligand>
        <name>ATP</name>
        <dbReference type="ChEBI" id="CHEBI:30616"/>
    </ligand>
</feature>
<dbReference type="GO" id="GO:0005524">
    <property type="term" value="F:ATP binding"/>
    <property type="evidence" value="ECO:0007669"/>
    <property type="project" value="UniProtKB-UniRule"/>
</dbReference>
<feature type="domain" description="Methionyl/Valyl/Leucyl/Isoleucyl-tRNA synthetase anticodon-binding" evidence="12">
    <location>
        <begin position="724"/>
        <end position="844"/>
    </location>
</feature>
<sequence length="882" mass="99753">MKPLEIRDSVDSRYNPAAIEEKWQKTWVELGLDKTPTASNKPKFYALSMFPYPSGSLHMGHVRNYTITDVIARLKRMQGYRVIHPMGWDAFGLPAENAAIDRGVPPAKWTYQNISQMRQQLQRLGLSIDWECELATCSPDYYKWTQWIFLQFLQAGLAYQKEAAVNWDPIDQTVLANEQVDNEGRSWRSGAIVERKLLRQWFFKITDYAEELLNDLDKLTGWPERVKLMQANWIGKSTGAYLEFPIIGIDEKIAVYTTRPDTVYGVSYLVLAPEHPLTKRVTTKEQQAAVEAFIKEVSNQSELERTAEDKPKRGISTGGVAINPFSGEEVPIWIADYVLYEYGTGAVMGVPAHDVRDFKFAKNYDLPINFVIASPDDVAGFDLTPTPEINEVRQVIQIKYNQAYTEPGILINSGSFTGMVSTDAKQAIIEYAEQQGFGKVRVQYRLRDWLISRQRYWGAPIPVIHCPNCGIVPVPDKDLPVQLPEEVEFTGRGGSPLTQLESWVNVPCPTCGTPAKRETDTMDTFIDSSWYFLRFPDAKNEQQVFDSSKINDWMPVDQYVGGIEHAILHLLYSRFFTKVLRDRGLLNFDEPFQRLLTQGMVQGLTYLNPNKGGKDKWIPSNLVNSADPRDPQTGEPLQRLYATMSKSKGNGVAPEDVISKYGIDTARMFILFKAPPEKDLEWDEADVEGQFRFLNRVWRLVTDYVAAGVSRKQAQLADLTKAEKELRRAIHTAIQAVTEDVEDEYQFNTAISELMKLSNALTDADGKNSPIYAEGIRTLVVLLAPFAPHIADELWHLLGEKNSVHTQTWPSFDPAALVADEITLVIQIMGKTRGSIQVPAQADKAALEKYARESEIAQRYIEGKEIKKVIVVPGKLVNFVVS</sequence>
<evidence type="ECO:0000256" key="6">
    <source>
        <dbReference type="ARBA" id="ARBA00022917"/>
    </source>
</evidence>
<feature type="domain" description="Leucyl-tRNA synthetase editing" evidence="14">
    <location>
        <begin position="232"/>
        <end position="432"/>
    </location>
</feature>
<evidence type="ECO:0000256" key="1">
    <source>
        <dbReference type="ARBA" id="ARBA00005594"/>
    </source>
</evidence>
<comment type="caution">
    <text evidence="15">The sequence shown here is derived from an EMBL/GenBank/DDBJ whole genome shotgun (WGS) entry which is preliminary data.</text>
</comment>
<dbReference type="GO" id="GO:0002161">
    <property type="term" value="F:aminoacyl-tRNA deacylase activity"/>
    <property type="evidence" value="ECO:0007669"/>
    <property type="project" value="InterPro"/>
</dbReference>
<keyword evidence="4 9" id="KW-0547">Nucleotide-binding</keyword>
<dbReference type="EC" id="6.1.1.4" evidence="9"/>
<dbReference type="InterPro" id="IPR009080">
    <property type="entry name" value="tRNAsynth_Ia_anticodon-bd"/>
</dbReference>
<dbReference type="FunFam" id="3.40.50.620:FF:000100">
    <property type="entry name" value="probable leucine--tRNA ligase, mitochondrial"/>
    <property type="match status" value="1"/>
</dbReference>
<evidence type="ECO:0000256" key="8">
    <source>
        <dbReference type="ARBA" id="ARBA00047469"/>
    </source>
</evidence>
<dbReference type="InterPro" id="IPR002300">
    <property type="entry name" value="aa-tRNA-synth_Ia"/>
</dbReference>
<accession>A0A2R5FTW9</accession>
<keyword evidence="2 9" id="KW-0963">Cytoplasm</keyword>
<organism evidence="15 16">
    <name type="scientific">Nostoc commune NIES-4072</name>
    <dbReference type="NCBI Taxonomy" id="2005467"/>
    <lineage>
        <taxon>Bacteria</taxon>
        <taxon>Bacillati</taxon>
        <taxon>Cyanobacteriota</taxon>
        <taxon>Cyanophyceae</taxon>
        <taxon>Nostocales</taxon>
        <taxon>Nostocaceae</taxon>
        <taxon>Nostoc</taxon>
    </lineage>
</organism>
<feature type="short sequence motif" description="'KMSKS' region" evidence="9">
    <location>
        <begin position="643"/>
        <end position="647"/>
    </location>
</feature>
<evidence type="ECO:0000256" key="10">
    <source>
        <dbReference type="RuleBase" id="RU363035"/>
    </source>
</evidence>
<evidence type="ECO:0000256" key="9">
    <source>
        <dbReference type="HAMAP-Rule" id="MF_00049"/>
    </source>
</evidence>
<dbReference type="OrthoDB" id="9810365at2"/>
<dbReference type="InterPro" id="IPR013155">
    <property type="entry name" value="M/V/L/I-tRNA-synth_anticd-bd"/>
</dbReference>
<dbReference type="Pfam" id="PF09334">
    <property type="entry name" value="tRNA-synt_1g"/>
    <property type="match status" value="1"/>
</dbReference>
<evidence type="ECO:0000313" key="15">
    <source>
        <dbReference type="EMBL" id="GBG19271.1"/>
    </source>
</evidence>
<feature type="domain" description="Aminoacyl-tRNA synthetase class Ia" evidence="11">
    <location>
        <begin position="644"/>
        <end position="683"/>
    </location>
</feature>
<dbReference type="InterPro" id="IPR009008">
    <property type="entry name" value="Val/Leu/Ile-tRNA-synth_edit"/>
</dbReference>
<keyword evidence="7 9" id="KW-0030">Aminoacyl-tRNA synthetase</keyword>
<protein>
    <recommendedName>
        <fullName evidence="9">Leucine--tRNA ligase</fullName>
        <ecNumber evidence="9">6.1.1.4</ecNumber>
    </recommendedName>
    <alternativeName>
        <fullName evidence="9">Leucyl-tRNA synthetase</fullName>
        <shortName evidence="9">LeuRS</shortName>
    </alternativeName>
</protein>
<dbReference type="Pfam" id="PF13603">
    <property type="entry name" value="tRNA-synt_1_2"/>
    <property type="match status" value="1"/>
</dbReference>
<dbReference type="HAMAP" id="MF_00049_B">
    <property type="entry name" value="Leu_tRNA_synth_B"/>
    <property type="match status" value="1"/>
</dbReference>
<dbReference type="FunFam" id="1.10.730.10:FF:000011">
    <property type="entry name" value="Leucine--tRNA ligase chloroplastic/mitochondrial"/>
    <property type="match status" value="1"/>
</dbReference>